<comment type="cofactor">
    <cofactor evidence="1">
        <name>Mg(2+)</name>
        <dbReference type="ChEBI" id="CHEBI:18420"/>
    </cofactor>
</comment>
<gene>
    <name evidence="5" type="ORF">EK386_07825</name>
</gene>
<dbReference type="Gene3D" id="3.40.50.1000">
    <property type="entry name" value="HAD superfamily/HAD-like"/>
    <property type="match status" value="1"/>
</dbReference>
<name>A0A432LE08_9BACI</name>
<protein>
    <submittedName>
        <fullName evidence="5">HAD family hydrolase</fullName>
    </submittedName>
</protein>
<dbReference type="Proteomes" id="UP000287910">
    <property type="component" value="Unassembled WGS sequence"/>
</dbReference>
<dbReference type="PANTHER" id="PTHR46470:SF2">
    <property type="entry name" value="GLYCERALDEHYDE 3-PHOSPHATE PHOSPHATASE"/>
    <property type="match status" value="1"/>
</dbReference>
<dbReference type="PANTHER" id="PTHR46470">
    <property type="entry name" value="N-ACYLNEURAMINATE-9-PHOSPHATASE"/>
    <property type="match status" value="1"/>
</dbReference>
<dbReference type="InterPro" id="IPR023214">
    <property type="entry name" value="HAD_sf"/>
</dbReference>
<dbReference type="Pfam" id="PF13419">
    <property type="entry name" value="HAD_2"/>
    <property type="match status" value="1"/>
</dbReference>
<dbReference type="EMBL" id="RYYR01000008">
    <property type="protein sequence ID" value="RUL54028.1"/>
    <property type="molecule type" value="Genomic_DNA"/>
</dbReference>
<keyword evidence="3 5" id="KW-0378">Hydrolase</keyword>
<dbReference type="GO" id="GO:0046872">
    <property type="term" value="F:metal ion binding"/>
    <property type="evidence" value="ECO:0007669"/>
    <property type="project" value="UniProtKB-KW"/>
</dbReference>
<dbReference type="InterPro" id="IPR051400">
    <property type="entry name" value="HAD-like_hydrolase"/>
</dbReference>
<proteinExistence type="predicted"/>
<accession>A0A432LE08</accession>
<dbReference type="InterPro" id="IPR006439">
    <property type="entry name" value="HAD-SF_hydro_IA"/>
</dbReference>
<keyword evidence="2" id="KW-0479">Metal-binding</keyword>
<dbReference type="InterPro" id="IPR036412">
    <property type="entry name" value="HAD-like_sf"/>
</dbReference>
<comment type="caution">
    <text evidence="5">The sequence shown here is derived from an EMBL/GenBank/DDBJ whole genome shotgun (WGS) entry which is preliminary data.</text>
</comment>
<organism evidence="5 6">
    <name type="scientific">Lysinibacillus antri</name>
    <dbReference type="NCBI Taxonomy" id="2498145"/>
    <lineage>
        <taxon>Bacteria</taxon>
        <taxon>Bacillati</taxon>
        <taxon>Bacillota</taxon>
        <taxon>Bacilli</taxon>
        <taxon>Bacillales</taxon>
        <taxon>Bacillaceae</taxon>
        <taxon>Lysinibacillus</taxon>
    </lineage>
</organism>
<evidence type="ECO:0000313" key="6">
    <source>
        <dbReference type="Proteomes" id="UP000287910"/>
    </source>
</evidence>
<evidence type="ECO:0000256" key="3">
    <source>
        <dbReference type="ARBA" id="ARBA00022801"/>
    </source>
</evidence>
<evidence type="ECO:0000313" key="5">
    <source>
        <dbReference type="EMBL" id="RUL54028.1"/>
    </source>
</evidence>
<dbReference type="InterPro" id="IPR041492">
    <property type="entry name" value="HAD_2"/>
</dbReference>
<dbReference type="AlphaFoldDB" id="A0A432LE08"/>
<dbReference type="GO" id="GO:0016791">
    <property type="term" value="F:phosphatase activity"/>
    <property type="evidence" value="ECO:0007669"/>
    <property type="project" value="TreeGrafter"/>
</dbReference>
<sequence>MMTRKIKAVIFDWGDTLMRDFPQYKGAMAYWEKVEGVPGIEEALKNLSADYICCVASNAGDSNAERMGVALNRINIKNYFQHLFTSRELGVSKPDLEFFNQIIKKLNLTPAECIMVGNDYEKDIVPAKRIGLHTILFIEDGHHAIFDDADYAITSMNQLYEVILQLEGSMNEYA</sequence>
<reference evidence="5 6" key="1">
    <citation type="submission" date="2018-12" db="EMBL/GenBank/DDBJ databases">
        <title>Lysinibacillus antri sp. nov., isolated from a cave soil.</title>
        <authorList>
            <person name="Narsing Rao M.P."/>
            <person name="Zhang H."/>
            <person name="Dong Z.-Y."/>
            <person name="Niu X.-K."/>
            <person name="Zhang K."/>
            <person name="Fang B.-Z."/>
            <person name="Kang Y.-Q."/>
            <person name="Xiao M."/>
            <person name="Li W.-J."/>
        </authorList>
    </citation>
    <scope>NUCLEOTIDE SEQUENCE [LARGE SCALE GENOMIC DNA]</scope>
    <source>
        <strain evidence="5 6">SYSU K30002</strain>
    </source>
</reference>
<dbReference type="NCBIfam" id="TIGR01509">
    <property type="entry name" value="HAD-SF-IA-v3"/>
    <property type="match status" value="1"/>
</dbReference>
<keyword evidence="4" id="KW-0460">Magnesium</keyword>
<keyword evidence="6" id="KW-1185">Reference proteome</keyword>
<evidence type="ECO:0000256" key="4">
    <source>
        <dbReference type="ARBA" id="ARBA00022842"/>
    </source>
</evidence>
<dbReference type="GO" id="GO:0044281">
    <property type="term" value="P:small molecule metabolic process"/>
    <property type="evidence" value="ECO:0007669"/>
    <property type="project" value="UniProtKB-ARBA"/>
</dbReference>
<dbReference type="NCBIfam" id="TIGR01549">
    <property type="entry name" value="HAD-SF-IA-v1"/>
    <property type="match status" value="1"/>
</dbReference>
<evidence type="ECO:0000256" key="2">
    <source>
        <dbReference type="ARBA" id="ARBA00022723"/>
    </source>
</evidence>
<dbReference type="SUPFAM" id="SSF56784">
    <property type="entry name" value="HAD-like"/>
    <property type="match status" value="1"/>
</dbReference>
<evidence type="ECO:0000256" key="1">
    <source>
        <dbReference type="ARBA" id="ARBA00001946"/>
    </source>
</evidence>